<name>R0ET03_9BRAS</name>
<evidence type="ECO:0000313" key="2">
    <source>
        <dbReference type="Proteomes" id="UP000029121"/>
    </source>
</evidence>
<sequence length="184" mass="20604">MDHATEEEARAATTVFWDIMKCPVPDGLNPGLVLPCIRRFLDRNGYRGPLTVTAFGKLSDVPTEILRQVYSSGISLSIVTPCHLDISDLVDTNPTPANFMAISAKDAYPGFFRVLKMFGYNPLEPFPFYSFDSLGMCLFSLTVFFDERTHKCICINCLYIFPTDLNALEEKTGESALWDCFVCA</sequence>
<protein>
    <recommendedName>
        <fullName evidence="3">NYN domain-containing protein</fullName>
    </recommendedName>
</protein>
<dbReference type="Proteomes" id="UP000029121">
    <property type="component" value="Unassembled WGS sequence"/>
</dbReference>
<dbReference type="PANTHER" id="PTHR14379:SF19">
    <property type="entry name" value="ENDONUCLEASE OR GLYCOSYL HYDROLASE-RELATED"/>
    <property type="match status" value="1"/>
</dbReference>
<dbReference type="CDD" id="cd10910">
    <property type="entry name" value="PIN_limkain_b1_N_like"/>
    <property type="match status" value="1"/>
</dbReference>
<dbReference type="EMBL" id="KB870835">
    <property type="protein sequence ID" value="EOA12182.1"/>
    <property type="molecule type" value="Genomic_DNA"/>
</dbReference>
<keyword evidence="2" id="KW-1185">Reference proteome</keyword>
<dbReference type="GO" id="GO:0005777">
    <property type="term" value="C:peroxisome"/>
    <property type="evidence" value="ECO:0007669"/>
    <property type="project" value="InterPro"/>
</dbReference>
<dbReference type="STRING" id="81985.R0ET03"/>
<feature type="non-terminal residue" evidence="1">
    <location>
        <position position="184"/>
    </location>
</feature>
<dbReference type="PANTHER" id="PTHR14379">
    <property type="entry name" value="LIMKAIN B LKAP"/>
    <property type="match status" value="1"/>
</dbReference>
<dbReference type="AlphaFoldDB" id="R0ET03"/>
<evidence type="ECO:0000313" key="1">
    <source>
        <dbReference type="EMBL" id="EOA12182.1"/>
    </source>
</evidence>
<evidence type="ECO:0008006" key="3">
    <source>
        <dbReference type="Google" id="ProtNLM"/>
    </source>
</evidence>
<accession>R0ET03</accession>
<dbReference type="InterPro" id="IPR024768">
    <property type="entry name" value="Marf1"/>
</dbReference>
<organism evidence="1 2">
    <name type="scientific">Capsella rubella</name>
    <dbReference type="NCBI Taxonomy" id="81985"/>
    <lineage>
        <taxon>Eukaryota</taxon>
        <taxon>Viridiplantae</taxon>
        <taxon>Streptophyta</taxon>
        <taxon>Embryophyta</taxon>
        <taxon>Tracheophyta</taxon>
        <taxon>Spermatophyta</taxon>
        <taxon>Magnoliopsida</taxon>
        <taxon>eudicotyledons</taxon>
        <taxon>Gunneridae</taxon>
        <taxon>Pentapetalae</taxon>
        <taxon>rosids</taxon>
        <taxon>malvids</taxon>
        <taxon>Brassicales</taxon>
        <taxon>Brassicaceae</taxon>
        <taxon>Camelineae</taxon>
        <taxon>Capsella</taxon>
    </lineage>
</organism>
<gene>
    <name evidence="1" type="ORF">CARUB_v10016537mg</name>
</gene>
<proteinExistence type="predicted"/>
<reference evidence="2" key="1">
    <citation type="journal article" date="2013" name="Nat. Genet.">
        <title>The Capsella rubella genome and the genomic consequences of rapid mating system evolution.</title>
        <authorList>
            <person name="Slotte T."/>
            <person name="Hazzouri K.M."/>
            <person name="Agren J.A."/>
            <person name="Koenig D."/>
            <person name="Maumus F."/>
            <person name="Guo Y.L."/>
            <person name="Steige K."/>
            <person name="Platts A.E."/>
            <person name="Escobar J.S."/>
            <person name="Newman L.K."/>
            <person name="Wang W."/>
            <person name="Mandakova T."/>
            <person name="Vello E."/>
            <person name="Smith L.M."/>
            <person name="Henz S.R."/>
            <person name="Steffen J."/>
            <person name="Takuno S."/>
            <person name="Brandvain Y."/>
            <person name="Coop G."/>
            <person name="Andolfatto P."/>
            <person name="Hu T.T."/>
            <person name="Blanchette M."/>
            <person name="Clark R.M."/>
            <person name="Quesneville H."/>
            <person name="Nordborg M."/>
            <person name="Gaut B.S."/>
            <person name="Lysak M.A."/>
            <person name="Jenkins J."/>
            <person name="Grimwood J."/>
            <person name="Chapman J."/>
            <person name="Prochnik S."/>
            <person name="Shu S."/>
            <person name="Rokhsar D."/>
            <person name="Schmutz J."/>
            <person name="Weigel D."/>
            <person name="Wright S.I."/>
        </authorList>
    </citation>
    <scope>NUCLEOTIDE SEQUENCE [LARGE SCALE GENOMIC DNA]</scope>
    <source>
        <strain evidence="2">cv. Monte Gargano</strain>
    </source>
</reference>
<dbReference type="GO" id="GO:0010468">
    <property type="term" value="P:regulation of gene expression"/>
    <property type="evidence" value="ECO:0007669"/>
    <property type="project" value="InterPro"/>
</dbReference>